<proteinExistence type="predicted"/>
<sequence length="2075" mass="219939">MERTPRDMQEWMRSIERNLANVKRAASSVPISYYEKTITDITVDRERTPAAPVEITHQTSLYTDGVLARQYGRLMVDFPDVTKATDGTDIPVSTYELWGRDDTSNLLESTTGAVPGAAAPGLTMPGLAATQAFKDAAAASQGQWTLLATSSTSSIRRDGLVPGSIWSFRVRAMGTYTSAPGLFSQVYQAQITKDTTPPPQPSRPTVVAGRGVISVRWDGLSVLGAMPADFSHLIVAAGTSSSPEAEVDRFFFGGGVTVLSDFDYYTPVFVRFQAVDLAGNKSPWSEQTVGITTPLVDTDVILSEIDGAKTVIKNVAGEALRDGAIRQNHLADNAVSQEKLADNIISAAKLETTVNDSIAKGIADAATAQGAANAANSAAGTAQTAANNAQAVVDKIIASGTSMVLNGNFESGDADWGTGVYAFTRTSAVTRSGTKVMYLAPSPGNTWPVSNYTNVVPQRSYYLEMWVRRIGSSQISTDDVGFVVQHTTTSGGTSTVIAGSVKAATLNETGLTKISYTYTVPNTIDPYRVRFAPWARASTNGYEVDDFLALDVTESKAAFDAAAAAQSKADLAWDKGVAALAAAGLAQTAADGKATVYYPNTAPAGNGYKAGDIWFRGTDNKVHIWDPAANSGAGGWVAKTDAAIGIAQQAANDAGTAAAAAKKAADDARAITDANANSIGNINTDLAAKAQAIIDANSRIDTVSQTANGKNKITYSVNDASGANTAGDIWFKKSGALIIKQWEGQGGTSWAVRSLDGATLANLDAGTITVGWLSAARIQAGTITADKLVIGHGANMLVDPSFEDDAINTLRIGTSAWTVASNTPDGKYFTFTGTTGAVVDLRLDNNSGQLFTADPKGSYSLTIDTDAAANGMQAFLVVTYADGATASGPFVKTFPGLDGTRKTSAIIWELDKLLNASGSPVRTFRVIVRRPSSVAAAAVSNIFSARFATAMTGELIVDGTITAGKVKTGELTAAHIAANSLTSASGIFGDVSAAILTSGLINADRLVAGDIRTKFLAAGKITAADMVTNTITAASGVIGSLDIGKVTTGQLDGIYIKSQTIEVQHLKVTDLENFAPSYAESPNDWTADVGLNNIATAIAAAYDKRRWSMSGVTDGVAKLARGPYKSVKAGQELYAEGTIYRMGPTTNAINLRWYFYDANKLYMTSISKTLDGVTNTPQDSANGFTQKAIAVVPDGAMYARLCLVMTNADGSDIGMYNIMGRRRNNADLIVDGSIVSEKVATNAIVAKHIVVGDFANIALGSDFEVLADVPWTLASNHTISTTQKKFGTSSLRLAGLPGSAQSSLKADTRVKEGEEWQVDYWAYIDTAFDGTTGNSKIRLGDQGNTALKHIPFAAIPRNSWQKVTDSLVIPAGVTSLTVQLWNDNTNGFAYIDNINIRRKSEASLIRNLGVEQLTASTAGIDQAVIDKLWADVVNSRKITAEMLVVTGENLMSNSYGQFGNNKDWSDWTWDGADKPNDGRVTGSFYITGGTAGPLTKTLANNQPAMPVIGDSWYVFEGYIKANVANSRVFIEFMEDNGVNPAPQYALASYVVPTTWTPFSVKVKTSVGQKSMYMRMFGNHAAGSVTTALQKIAGMRFRPAVGSDLVVDGSILATHLGVDSVTATAIKALEIQTGHLAANSVKTDKLDTGSVTAQKLEATLVLATRVLAGPANDTHAEMNSTGFKVFAKDALGNVNETVRLGVAATNDYFAVTNSAQELVTTISDAGTISSRKMITDEFVYKGNDLQVVLDRQSQGIAAWGQAWGFQLPPVLNAQERGMYELAWAPVGTRMYSVSCSPVLYTPTGGVATAAALKIRYTTDGTQPTTNSPILAEDYKPILSNGTWTMSFQVSDRMVGGFNGSYIRLLFTIAASNGNGLTPHPDQGPTFMVKDLGPAYPQSGVLSNQTNGGGGGSRPPVVTRDKYYTAVNRRSFYENGGGFYNYDTGRMYQGPSPAGIGKLASMAFFPDMTADLSGATINDIQVYIYFDHWYNNSGGIAKIGLHGHTGAMPATFNWQGWIMDSAGWPKPGGRWLRIPSQYWDGFKSGAYRGITLGINTAGYEHYGIANGSPQFFVRYTV</sequence>
<evidence type="ECO:0000313" key="4">
    <source>
        <dbReference type="Proteomes" id="UP000225045"/>
    </source>
</evidence>
<accession>A0A0U4JLB9</accession>
<keyword evidence="1" id="KW-0378">Hydrolase</keyword>
<dbReference type="SUPFAM" id="SSF49265">
    <property type="entry name" value="Fibronectin type III"/>
    <property type="match status" value="1"/>
</dbReference>
<dbReference type="InterPro" id="IPR059177">
    <property type="entry name" value="GH29D-like_dom"/>
</dbReference>
<evidence type="ECO:0000313" key="3">
    <source>
        <dbReference type="EMBL" id="ALY10820.1"/>
    </source>
</evidence>
<dbReference type="Pfam" id="PF02018">
    <property type="entry name" value="CBM_4_9"/>
    <property type="match status" value="1"/>
</dbReference>
<gene>
    <name evidence="3" type="primary">35</name>
    <name evidence="3" type="ORF">WILDE_35</name>
</gene>
<dbReference type="Pfam" id="PF13290">
    <property type="entry name" value="CHB_HEX_C_1"/>
    <property type="match status" value="1"/>
</dbReference>
<name>A0A0U4JLB9_9CAUD</name>
<reference evidence="3 4" key="1">
    <citation type="submission" date="2015-11" db="EMBL/GenBank/DDBJ databases">
        <authorList>
            <person name="Menninger J.E."/>
            <person name="Lamey M.E."/>
            <person name="Lindemann J.M."/>
            <person name="Martynyuk T."/>
            <person name="Mele F.E."/>
            <person name="Nabua C.T."/>
            <person name="Napoli C.K."/>
            <person name="Santiago L.M."/>
            <person name="Sweetman A.T."/>
            <person name="Weinstein J.L."/>
            <person name="Barrett N.A."/>
            <person name="Buerkert T.R."/>
            <person name="Cautela J.A."/>
            <person name="Egan M.S."/>
            <person name="Erb J.E."/>
            <person name="Garrigan K.E."/>
            <person name="Hagan D.J."/>
            <person name="Hartwell M.C."/>
            <person name="Hyduchak K.M."/>
            <person name="Jacob A.E."/>
            <person name="DeNigris D.M."/>
            <person name="London S.C."/>
            <person name="King-Smith C."/>
            <person name="Lee-Soety J.Y."/>
            <person name="Bradley K.W."/>
            <person name="Asai D.J."/>
            <person name="Bowman C.A."/>
            <person name="Russell D.A."/>
            <person name="Pope W.H."/>
            <person name="Jacobs-Sera D."/>
            <person name="Hendrix R.W."/>
            <person name="Hatfull G.F."/>
        </authorList>
    </citation>
    <scope>NUCLEOTIDE SEQUENCE [LARGE SCALE GENOMIC DNA]</scope>
</reference>
<dbReference type="Gene3D" id="2.60.120.260">
    <property type="entry name" value="Galactose-binding domain-like"/>
    <property type="match status" value="3"/>
</dbReference>
<dbReference type="Proteomes" id="UP000225045">
    <property type="component" value="Segment"/>
</dbReference>
<dbReference type="PROSITE" id="PS50853">
    <property type="entry name" value="FN3"/>
    <property type="match status" value="1"/>
</dbReference>
<dbReference type="InterPro" id="IPR036116">
    <property type="entry name" value="FN3_sf"/>
</dbReference>
<dbReference type="InterPro" id="IPR008979">
    <property type="entry name" value="Galactose-bd-like_sf"/>
</dbReference>
<dbReference type="InterPro" id="IPR003961">
    <property type="entry name" value="FN3_dom"/>
</dbReference>
<evidence type="ECO:0000256" key="1">
    <source>
        <dbReference type="ARBA" id="ARBA00022801"/>
    </source>
</evidence>
<organism evidence="3 4">
    <name type="scientific">Arthrobacter phage Wilde</name>
    <dbReference type="NCBI Taxonomy" id="1772323"/>
    <lineage>
        <taxon>Viruses</taxon>
        <taxon>Duplodnaviria</taxon>
        <taxon>Heunggongvirae</taxon>
        <taxon>Uroviricota</taxon>
        <taxon>Caudoviricetes</taxon>
        <taxon>Tankvirus</taxon>
        <taxon>Tankvirus tank</taxon>
    </lineage>
</organism>
<dbReference type="InterPro" id="IPR003305">
    <property type="entry name" value="CenC_carb-bd"/>
</dbReference>
<protein>
    <submittedName>
        <fullName evidence="3">Tail protein</fullName>
    </submittedName>
</protein>
<dbReference type="EMBL" id="KU160673">
    <property type="protein sequence ID" value="ALY10820.1"/>
    <property type="molecule type" value="Genomic_DNA"/>
</dbReference>
<dbReference type="GO" id="GO:0016798">
    <property type="term" value="F:hydrolase activity, acting on glycosyl bonds"/>
    <property type="evidence" value="ECO:0007669"/>
    <property type="project" value="InterPro"/>
</dbReference>
<evidence type="ECO:0000259" key="2">
    <source>
        <dbReference type="PROSITE" id="PS50853"/>
    </source>
</evidence>
<feature type="domain" description="Fibronectin type-III" evidence="2">
    <location>
        <begin position="198"/>
        <end position="296"/>
    </location>
</feature>
<dbReference type="SUPFAM" id="SSF49785">
    <property type="entry name" value="Galactose-binding domain-like"/>
    <property type="match status" value="2"/>
</dbReference>